<comment type="miscellaneous">
    <text evidence="6">The iminoaspartate product is unstable in aqueous solution and can decompose to oxaloacetate and ammonia.</text>
</comment>
<keyword evidence="5 6" id="KW-0520">NAD</keyword>
<keyword evidence="4 6" id="KW-0560">Oxidoreductase</keyword>
<dbReference type="Pfam" id="PF01958">
    <property type="entry name" value="Asp_DH_C"/>
    <property type="match status" value="1"/>
</dbReference>
<dbReference type="InterPro" id="IPR020828">
    <property type="entry name" value="GlycerAld_3-P_DH_NAD(P)-bd"/>
</dbReference>
<dbReference type="PIRSF" id="PIRSF005227">
    <property type="entry name" value="Asp_dh_NAD_syn"/>
    <property type="match status" value="1"/>
</dbReference>
<evidence type="ECO:0000256" key="2">
    <source>
        <dbReference type="ARBA" id="ARBA00022642"/>
    </source>
</evidence>
<feature type="binding site" evidence="6">
    <location>
        <position position="120"/>
    </location>
    <ligand>
        <name>NAD(+)</name>
        <dbReference type="ChEBI" id="CHEBI:57540"/>
    </ligand>
</feature>
<dbReference type="PANTHER" id="PTHR31873">
    <property type="entry name" value="L-ASPARTATE DEHYDROGENASE-RELATED"/>
    <property type="match status" value="1"/>
</dbReference>
<keyword evidence="9" id="KW-1185">Reference proteome</keyword>
<dbReference type="UniPathway" id="UPA00253">
    <property type="reaction ID" value="UER00456"/>
</dbReference>
<evidence type="ECO:0000256" key="3">
    <source>
        <dbReference type="ARBA" id="ARBA00022857"/>
    </source>
</evidence>
<proteinExistence type="inferred from homology"/>
<protein>
    <recommendedName>
        <fullName evidence="6">L-aspartate dehydrogenase</fullName>
        <ecNumber evidence="6">1.4.1.21</ecNumber>
    </recommendedName>
</protein>
<evidence type="ECO:0000256" key="1">
    <source>
        <dbReference type="ARBA" id="ARBA00008331"/>
    </source>
</evidence>
<keyword evidence="2 6" id="KW-0662">Pyridine nucleotide biosynthesis</keyword>
<dbReference type="Pfam" id="PF03447">
    <property type="entry name" value="NAD_binding_3"/>
    <property type="match status" value="1"/>
</dbReference>
<dbReference type="RefSeq" id="WP_185684842.1">
    <property type="nucleotide sequence ID" value="NZ_JACLAU010000049.1"/>
</dbReference>
<dbReference type="SUPFAM" id="SSF51735">
    <property type="entry name" value="NAD(P)-binding Rossmann-fold domains"/>
    <property type="match status" value="1"/>
</dbReference>
<evidence type="ECO:0000256" key="5">
    <source>
        <dbReference type="ARBA" id="ARBA00023027"/>
    </source>
</evidence>
<feature type="binding site" evidence="6">
    <location>
        <position position="188"/>
    </location>
    <ligand>
        <name>NAD(+)</name>
        <dbReference type="ChEBI" id="CHEBI:57540"/>
    </ligand>
</feature>
<evidence type="ECO:0000313" key="9">
    <source>
        <dbReference type="Proteomes" id="UP000520156"/>
    </source>
</evidence>
<dbReference type="AlphaFoldDB" id="A0A7X1KDK7"/>
<sequence>MTKVGIAGFGTIGAAVARHLREGRNGMELVAVTSGTRAKAEAKLAQLDIEVPVVAAVQLADMAEIIVECAPTGAFMEIVVPALERGRQIVTVSAAALIENMAVIDIARSTGGRVIMATGALLGLDAVRAAAVSEIFSVTMITRKPPKSLLGAPEVVRQDIDLMKLTEPTLLFDGSARDGARGFPANVNVAAALALAGIGPDRTRLQIWADPSLERNTHFITVDADSARFELKIENIPSVEKPGTGRITALSMIAALDGLTAPLRVGS</sequence>
<comment type="catalytic activity">
    <reaction evidence="6">
        <text>L-aspartate + NADP(+) + H2O = oxaloacetate + NH4(+) + NADPH + H(+)</text>
        <dbReference type="Rhea" id="RHEA:11784"/>
        <dbReference type="ChEBI" id="CHEBI:15377"/>
        <dbReference type="ChEBI" id="CHEBI:15378"/>
        <dbReference type="ChEBI" id="CHEBI:16452"/>
        <dbReference type="ChEBI" id="CHEBI:28938"/>
        <dbReference type="ChEBI" id="CHEBI:29991"/>
        <dbReference type="ChEBI" id="CHEBI:57783"/>
        <dbReference type="ChEBI" id="CHEBI:58349"/>
        <dbReference type="EC" id="1.4.1.21"/>
    </reaction>
</comment>
<dbReference type="HAMAP" id="MF_01265">
    <property type="entry name" value="NadX"/>
    <property type="match status" value="1"/>
</dbReference>
<comment type="function">
    <text evidence="6">Specifically catalyzes the NAD or NADP-dependent dehydrogenation of L-aspartate to iminoaspartate.</text>
</comment>
<dbReference type="InterPro" id="IPR005106">
    <property type="entry name" value="Asp/hSer_DH_NAD-bd"/>
</dbReference>
<dbReference type="EMBL" id="JACLAU010000049">
    <property type="protein sequence ID" value="MBC2653465.1"/>
    <property type="molecule type" value="Genomic_DNA"/>
</dbReference>
<dbReference type="EC" id="1.4.1.21" evidence="6"/>
<accession>A0A7X1KDK7</accession>
<dbReference type="Gene3D" id="3.40.50.720">
    <property type="entry name" value="NAD(P)-binding Rossmann-like Domain"/>
    <property type="match status" value="1"/>
</dbReference>
<dbReference type="InterPro" id="IPR036291">
    <property type="entry name" value="NAD(P)-bd_dom_sf"/>
</dbReference>
<evidence type="ECO:0000256" key="6">
    <source>
        <dbReference type="HAMAP-Rule" id="MF_01265"/>
    </source>
</evidence>
<dbReference type="Proteomes" id="UP000520156">
    <property type="component" value="Unassembled WGS sequence"/>
</dbReference>
<comment type="pathway">
    <text evidence="6">Cofactor biosynthesis; NAD(+) biosynthesis; iminoaspartate from L-aspartate (dehydrogenase route): step 1/1.</text>
</comment>
<dbReference type="GO" id="GO:0016639">
    <property type="term" value="F:oxidoreductase activity, acting on the CH-NH2 group of donors, NAD or NADP as acceptor"/>
    <property type="evidence" value="ECO:0007669"/>
    <property type="project" value="UniProtKB-UniRule"/>
</dbReference>
<dbReference type="Gene3D" id="3.30.360.10">
    <property type="entry name" value="Dihydrodipicolinate Reductase, domain 2"/>
    <property type="match status" value="1"/>
</dbReference>
<dbReference type="InterPro" id="IPR020626">
    <property type="entry name" value="Asp_DH_prok"/>
</dbReference>
<dbReference type="GO" id="GO:0009435">
    <property type="term" value="P:NAD+ biosynthetic process"/>
    <property type="evidence" value="ECO:0007669"/>
    <property type="project" value="UniProtKB-UniRule"/>
</dbReference>
<feature type="domain" description="Glyceraldehyde 3-phosphate dehydrogenase NAD(P) binding" evidence="7">
    <location>
        <begin position="2"/>
        <end position="97"/>
    </location>
</feature>
<evidence type="ECO:0000313" key="8">
    <source>
        <dbReference type="EMBL" id="MBC2653465.1"/>
    </source>
</evidence>
<dbReference type="GO" id="GO:0051287">
    <property type="term" value="F:NAD binding"/>
    <property type="evidence" value="ECO:0007669"/>
    <property type="project" value="UniProtKB-UniRule"/>
</dbReference>
<name>A0A7X1KDK7_9SPHN</name>
<dbReference type="SMART" id="SM00846">
    <property type="entry name" value="Gp_dh_N"/>
    <property type="match status" value="1"/>
</dbReference>
<comment type="catalytic activity">
    <reaction evidence="6">
        <text>L-aspartate + NAD(+) + H2O = oxaloacetate + NH4(+) + NADH + H(+)</text>
        <dbReference type="Rhea" id="RHEA:11788"/>
        <dbReference type="ChEBI" id="CHEBI:15377"/>
        <dbReference type="ChEBI" id="CHEBI:15378"/>
        <dbReference type="ChEBI" id="CHEBI:16452"/>
        <dbReference type="ChEBI" id="CHEBI:28938"/>
        <dbReference type="ChEBI" id="CHEBI:29991"/>
        <dbReference type="ChEBI" id="CHEBI:57540"/>
        <dbReference type="ChEBI" id="CHEBI:57945"/>
        <dbReference type="EC" id="1.4.1.21"/>
    </reaction>
</comment>
<comment type="caution">
    <text evidence="8">The sequence shown here is derived from an EMBL/GenBank/DDBJ whole genome shotgun (WGS) entry which is preliminary data.</text>
</comment>
<dbReference type="GO" id="GO:0050661">
    <property type="term" value="F:NADP binding"/>
    <property type="evidence" value="ECO:0007669"/>
    <property type="project" value="UniProtKB-UniRule"/>
</dbReference>
<dbReference type="SUPFAM" id="SSF55347">
    <property type="entry name" value="Glyceraldehyde-3-phosphate dehydrogenase-like, C-terminal domain"/>
    <property type="match status" value="1"/>
</dbReference>
<organism evidence="8 9">
    <name type="scientific">Novosphingobium aerophilum</name>
    <dbReference type="NCBI Taxonomy" id="2839843"/>
    <lineage>
        <taxon>Bacteria</taxon>
        <taxon>Pseudomonadati</taxon>
        <taxon>Pseudomonadota</taxon>
        <taxon>Alphaproteobacteria</taxon>
        <taxon>Sphingomonadales</taxon>
        <taxon>Sphingomonadaceae</taxon>
        <taxon>Novosphingobium</taxon>
    </lineage>
</organism>
<dbReference type="InterPro" id="IPR011182">
    <property type="entry name" value="L-Asp_DH"/>
</dbReference>
<gene>
    <name evidence="6" type="primary">nadX</name>
    <name evidence="8" type="ORF">H7F49_17405</name>
</gene>
<dbReference type="GO" id="GO:0033735">
    <property type="term" value="F:aspartate dehydrogenase [NAD(P)+] activity"/>
    <property type="evidence" value="ECO:0007669"/>
    <property type="project" value="UniProtKB-EC"/>
</dbReference>
<evidence type="ECO:0000259" key="7">
    <source>
        <dbReference type="SMART" id="SM00846"/>
    </source>
</evidence>
<reference evidence="8 9" key="1">
    <citation type="submission" date="2020-08" db="EMBL/GenBank/DDBJ databases">
        <title>The genome sequence of Novosphingobium flavum 4Y4.</title>
        <authorList>
            <person name="Liu Y."/>
        </authorList>
    </citation>
    <scope>NUCLEOTIDE SEQUENCE [LARGE SCALE GENOMIC DNA]</scope>
    <source>
        <strain evidence="8 9">4Y4</strain>
    </source>
</reference>
<dbReference type="InterPro" id="IPR002811">
    <property type="entry name" value="Asp_DH"/>
</dbReference>
<comment type="similarity">
    <text evidence="1 6">Belongs to the L-aspartate dehydrogenase family.</text>
</comment>
<feature type="active site" evidence="6">
    <location>
        <position position="218"/>
    </location>
</feature>
<evidence type="ECO:0000256" key="4">
    <source>
        <dbReference type="ARBA" id="ARBA00023002"/>
    </source>
</evidence>
<keyword evidence="3 6" id="KW-0521">NADP</keyword>
<dbReference type="NCBIfam" id="NF009825">
    <property type="entry name" value="PRK13302.1"/>
    <property type="match status" value="1"/>
</dbReference>
<dbReference type="PANTHER" id="PTHR31873:SF6">
    <property type="entry name" value="ASPARTATE DEHYDROGENASE DOMAIN-CONTAINING PROTEIN"/>
    <property type="match status" value="1"/>
</dbReference>